<name>A0ABX8DBK5_9GAMM</name>
<gene>
    <name evidence="1" type="ORF">KHX94_12100</name>
</gene>
<dbReference type="Proteomes" id="UP000676428">
    <property type="component" value="Chromosome"/>
</dbReference>
<organism evidence="1 2">
    <name type="scientific">Shewanella dokdonensis</name>
    <dbReference type="NCBI Taxonomy" id="712036"/>
    <lineage>
        <taxon>Bacteria</taxon>
        <taxon>Pseudomonadati</taxon>
        <taxon>Pseudomonadota</taxon>
        <taxon>Gammaproteobacteria</taxon>
        <taxon>Alteromonadales</taxon>
        <taxon>Shewanellaceae</taxon>
        <taxon>Shewanella</taxon>
    </lineage>
</organism>
<dbReference type="EMBL" id="CP074572">
    <property type="protein sequence ID" value="QVK22174.1"/>
    <property type="molecule type" value="Genomic_DNA"/>
</dbReference>
<keyword evidence="2" id="KW-1185">Reference proteome</keyword>
<accession>A0ABX8DBK5</accession>
<dbReference type="RefSeq" id="WP_213680831.1">
    <property type="nucleotide sequence ID" value="NZ_CP074572.1"/>
</dbReference>
<evidence type="ECO:0000313" key="1">
    <source>
        <dbReference type="EMBL" id="QVK22174.1"/>
    </source>
</evidence>
<reference evidence="1 2" key="1">
    <citation type="journal article" date="2012" name="Int. J. Syst. Evol. Microbiol.">
        <title>Shewanella dokdonensis sp. nov., isolated from seawater.</title>
        <authorList>
            <person name="Sung H.R."/>
            <person name="Yoon J.H."/>
            <person name="Ghim S.Y."/>
        </authorList>
    </citation>
    <scope>NUCLEOTIDE SEQUENCE [LARGE SCALE GENOMIC DNA]</scope>
    <source>
        <strain evidence="1 2">DSM 23626</strain>
    </source>
</reference>
<evidence type="ECO:0000313" key="2">
    <source>
        <dbReference type="Proteomes" id="UP000676428"/>
    </source>
</evidence>
<protein>
    <submittedName>
        <fullName evidence="1">Uncharacterized protein</fullName>
    </submittedName>
</protein>
<proteinExistence type="predicted"/>
<sequence>MSLQSITPEQAIAREANDVIRSLYFTTPASRDSVEAALDSLLAVASSIAPTVAKHINVRLIALRNRIHVPLIQQGA</sequence>